<evidence type="ECO:0000256" key="1">
    <source>
        <dbReference type="SAM" id="MobiDB-lite"/>
    </source>
</evidence>
<proteinExistence type="predicted"/>
<reference evidence="2" key="2">
    <citation type="journal article" date="2023" name="IMA Fungus">
        <title>Comparative genomic study of the Penicillium genus elucidates a diverse pangenome and 15 lateral gene transfer events.</title>
        <authorList>
            <person name="Petersen C."/>
            <person name="Sorensen T."/>
            <person name="Nielsen M.R."/>
            <person name="Sondergaard T.E."/>
            <person name="Sorensen J.L."/>
            <person name="Fitzpatrick D.A."/>
            <person name="Frisvad J.C."/>
            <person name="Nielsen K.L."/>
        </authorList>
    </citation>
    <scope>NUCLEOTIDE SEQUENCE</scope>
    <source>
        <strain evidence="2">IBT 26290</strain>
    </source>
</reference>
<dbReference type="Proteomes" id="UP001149163">
    <property type="component" value="Unassembled WGS sequence"/>
</dbReference>
<dbReference type="EMBL" id="JAPQKN010000008">
    <property type="protein sequence ID" value="KAJ5150893.1"/>
    <property type="molecule type" value="Genomic_DNA"/>
</dbReference>
<gene>
    <name evidence="2" type="ORF">N7482_010145</name>
</gene>
<sequence length="94" mass="10490">MAVNIPNVVVIDSKHTCAFQSLLDIEGFHFLAGPHSNPKDPTEAIQQPSSSKKNIEENIAEKYGGPYKNITSMRPLKTHINWSERQVKDADTVD</sequence>
<feature type="region of interest" description="Disordered" evidence="1">
    <location>
        <begin position="34"/>
        <end position="53"/>
    </location>
</feature>
<evidence type="ECO:0000313" key="3">
    <source>
        <dbReference type="Proteomes" id="UP001149163"/>
    </source>
</evidence>
<keyword evidence="3" id="KW-1185">Reference proteome</keyword>
<evidence type="ECO:0000313" key="2">
    <source>
        <dbReference type="EMBL" id="KAJ5150893.1"/>
    </source>
</evidence>
<reference evidence="2" key="1">
    <citation type="submission" date="2022-11" db="EMBL/GenBank/DDBJ databases">
        <authorList>
            <person name="Petersen C."/>
        </authorList>
    </citation>
    <scope>NUCLEOTIDE SEQUENCE</scope>
    <source>
        <strain evidence="2">IBT 26290</strain>
    </source>
</reference>
<dbReference type="RefSeq" id="XP_056538226.1">
    <property type="nucleotide sequence ID" value="XM_056692269.1"/>
</dbReference>
<accession>A0A9W9LE20</accession>
<protein>
    <submittedName>
        <fullName evidence="2">Uncharacterized protein</fullName>
    </submittedName>
</protein>
<name>A0A9W9LE20_9EURO</name>
<organism evidence="2 3">
    <name type="scientific">Penicillium canariense</name>
    <dbReference type="NCBI Taxonomy" id="189055"/>
    <lineage>
        <taxon>Eukaryota</taxon>
        <taxon>Fungi</taxon>
        <taxon>Dikarya</taxon>
        <taxon>Ascomycota</taxon>
        <taxon>Pezizomycotina</taxon>
        <taxon>Eurotiomycetes</taxon>
        <taxon>Eurotiomycetidae</taxon>
        <taxon>Eurotiales</taxon>
        <taxon>Aspergillaceae</taxon>
        <taxon>Penicillium</taxon>
    </lineage>
</organism>
<dbReference type="AlphaFoldDB" id="A0A9W9LE20"/>
<dbReference type="GeneID" id="81431445"/>
<comment type="caution">
    <text evidence="2">The sequence shown here is derived from an EMBL/GenBank/DDBJ whole genome shotgun (WGS) entry which is preliminary data.</text>
</comment>